<evidence type="ECO:0000313" key="2">
    <source>
        <dbReference type="Proteomes" id="UP001358586"/>
    </source>
</evidence>
<dbReference type="Proteomes" id="UP001358586">
    <property type="component" value="Chromosome 13"/>
</dbReference>
<gene>
    <name evidence="1" type="ORF">PVK06_047286</name>
</gene>
<protein>
    <submittedName>
        <fullName evidence="1">Uncharacterized protein</fullName>
    </submittedName>
</protein>
<evidence type="ECO:0000313" key="1">
    <source>
        <dbReference type="EMBL" id="KAK5771111.1"/>
    </source>
</evidence>
<proteinExistence type="predicted"/>
<sequence>MRRVYYHSRRRAIAIGIADGWVRSHRVRIASFTDWGAVCYELLGAIPDDINGGQIEMD</sequence>
<comment type="caution">
    <text evidence="1">The sequence shown here is derived from an EMBL/GenBank/DDBJ whole genome shotgun (WGS) entry which is preliminary data.</text>
</comment>
<organism evidence="1 2">
    <name type="scientific">Gossypium arboreum</name>
    <name type="common">Tree cotton</name>
    <name type="synonym">Gossypium nanking</name>
    <dbReference type="NCBI Taxonomy" id="29729"/>
    <lineage>
        <taxon>Eukaryota</taxon>
        <taxon>Viridiplantae</taxon>
        <taxon>Streptophyta</taxon>
        <taxon>Embryophyta</taxon>
        <taxon>Tracheophyta</taxon>
        <taxon>Spermatophyta</taxon>
        <taxon>Magnoliopsida</taxon>
        <taxon>eudicotyledons</taxon>
        <taxon>Gunneridae</taxon>
        <taxon>Pentapetalae</taxon>
        <taxon>rosids</taxon>
        <taxon>malvids</taxon>
        <taxon>Malvales</taxon>
        <taxon>Malvaceae</taxon>
        <taxon>Malvoideae</taxon>
        <taxon>Gossypium</taxon>
    </lineage>
</organism>
<keyword evidence="2" id="KW-1185">Reference proteome</keyword>
<name>A0ABR0MCZ2_GOSAR</name>
<dbReference type="EMBL" id="JARKNE010000013">
    <property type="protein sequence ID" value="KAK5771111.1"/>
    <property type="molecule type" value="Genomic_DNA"/>
</dbReference>
<accession>A0ABR0MCZ2</accession>
<reference evidence="1 2" key="1">
    <citation type="submission" date="2023-03" db="EMBL/GenBank/DDBJ databases">
        <title>WGS of Gossypium arboreum.</title>
        <authorList>
            <person name="Yu D."/>
        </authorList>
    </citation>
    <scope>NUCLEOTIDE SEQUENCE [LARGE SCALE GENOMIC DNA]</scope>
    <source>
        <tissue evidence="1">Leaf</tissue>
    </source>
</reference>